<dbReference type="OrthoDB" id="10458278at2759"/>
<organism evidence="1 2">
    <name type="scientific">Imshaugia aleurites</name>
    <dbReference type="NCBI Taxonomy" id="172621"/>
    <lineage>
        <taxon>Eukaryota</taxon>
        <taxon>Fungi</taxon>
        <taxon>Dikarya</taxon>
        <taxon>Ascomycota</taxon>
        <taxon>Pezizomycotina</taxon>
        <taxon>Lecanoromycetes</taxon>
        <taxon>OSLEUM clade</taxon>
        <taxon>Lecanoromycetidae</taxon>
        <taxon>Lecanorales</taxon>
        <taxon>Lecanorineae</taxon>
        <taxon>Parmeliaceae</taxon>
        <taxon>Imshaugia</taxon>
    </lineage>
</organism>
<name>A0A8H3IAC0_9LECA</name>
<protein>
    <submittedName>
        <fullName evidence="1">Uncharacterized protein</fullName>
    </submittedName>
</protein>
<accession>A0A8H3IAC0</accession>
<reference evidence="1" key="1">
    <citation type="submission" date="2021-03" db="EMBL/GenBank/DDBJ databases">
        <authorList>
            <person name="Tagirdzhanova G."/>
        </authorList>
    </citation>
    <scope>NUCLEOTIDE SEQUENCE</scope>
</reference>
<proteinExistence type="predicted"/>
<sequence>MADPVTFAFTAASIPAIIAGVQSGLQLVLNAMPEILHEAHDASTKRRLTKLNTLFLKAQMGEFTEKEFEQAKHYYAKLEAVALISQNETMLKSLREGLAHLKTTLVVKNLLDKKPEIESSELKFVGSKRPVFDFLKAESSMIETGEICGITDDEVSLHCPIHLEKPSSLANDRRLARFKALERPAVWCLVAVMPHLLFVPKIRHMC</sequence>
<dbReference type="Proteomes" id="UP000664534">
    <property type="component" value="Unassembled WGS sequence"/>
</dbReference>
<evidence type="ECO:0000313" key="2">
    <source>
        <dbReference type="Proteomes" id="UP000664534"/>
    </source>
</evidence>
<comment type="caution">
    <text evidence="1">The sequence shown here is derived from an EMBL/GenBank/DDBJ whole genome shotgun (WGS) entry which is preliminary data.</text>
</comment>
<keyword evidence="2" id="KW-1185">Reference proteome</keyword>
<evidence type="ECO:0000313" key="1">
    <source>
        <dbReference type="EMBL" id="CAF9906189.1"/>
    </source>
</evidence>
<dbReference type="AlphaFoldDB" id="A0A8H3IAC0"/>
<gene>
    <name evidence="1" type="ORF">IMSHALPRED_004123</name>
</gene>
<dbReference type="EMBL" id="CAJPDT010000002">
    <property type="protein sequence ID" value="CAF9906189.1"/>
    <property type="molecule type" value="Genomic_DNA"/>
</dbReference>